<dbReference type="AlphaFoldDB" id="A0A7S2ZR64"/>
<name>A0A7S2ZR64_9RHOD</name>
<evidence type="ECO:0000313" key="2">
    <source>
        <dbReference type="EMBL" id="CAE0048726.1"/>
    </source>
</evidence>
<proteinExistence type="predicted"/>
<evidence type="ECO:0000256" key="1">
    <source>
        <dbReference type="SAM" id="MobiDB-lite"/>
    </source>
</evidence>
<sequence length="135" mass="15436">MRTSAMETCSCESQSHHSYGAHDQARQPSRNGGGLRALWSNMKAVHAERMAYVRALNQERMRWLEERTMQMQGMEAEERWSEERSYAEAEALRIHKVVSRTSDAPWFSDASSTSTSHQCLHQSCSCRHSVEMAAN</sequence>
<feature type="region of interest" description="Disordered" evidence="1">
    <location>
        <begin position="1"/>
        <end position="34"/>
    </location>
</feature>
<accession>A0A7S2ZR64</accession>
<gene>
    <name evidence="2" type="ORF">RMAR00112_LOCUS16721</name>
</gene>
<feature type="compositionally biased region" description="Polar residues" evidence="1">
    <location>
        <begin position="1"/>
        <end position="17"/>
    </location>
</feature>
<organism evidence="2">
    <name type="scientific">Rhodosorus marinus</name>
    <dbReference type="NCBI Taxonomy" id="101924"/>
    <lineage>
        <taxon>Eukaryota</taxon>
        <taxon>Rhodophyta</taxon>
        <taxon>Stylonematophyceae</taxon>
        <taxon>Stylonematales</taxon>
        <taxon>Stylonemataceae</taxon>
        <taxon>Rhodosorus</taxon>
    </lineage>
</organism>
<dbReference type="EMBL" id="HBHW01021735">
    <property type="protein sequence ID" value="CAE0048726.1"/>
    <property type="molecule type" value="Transcribed_RNA"/>
</dbReference>
<protein>
    <submittedName>
        <fullName evidence="2">Uncharacterized protein</fullName>
    </submittedName>
</protein>
<reference evidence="2" key="1">
    <citation type="submission" date="2021-01" db="EMBL/GenBank/DDBJ databases">
        <authorList>
            <person name="Corre E."/>
            <person name="Pelletier E."/>
            <person name="Niang G."/>
            <person name="Scheremetjew M."/>
            <person name="Finn R."/>
            <person name="Kale V."/>
            <person name="Holt S."/>
            <person name="Cochrane G."/>
            <person name="Meng A."/>
            <person name="Brown T."/>
            <person name="Cohen L."/>
        </authorList>
    </citation>
    <scope>NUCLEOTIDE SEQUENCE</scope>
    <source>
        <strain evidence="2">CCMP 769</strain>
    </source>
</reference>